<evidence type="ECO:0000256" key="6">
    <source>
        <dbReference type="ARBA" id="ARBA00023136"/>
    </source>
</evidence>
<comment type="similarity">
    <text evidence="2">Belongs to the major facilitator superfamily.</text>
</comment>
<feature type="transmembrane region" description="Helical" evidence="8">
    <location>
        <begin position="114"/>
        <end position="133"/>
    </location>
</feature>
<feature type="transmembrane region" description="Helical" evidence="8">
    <location>
        <begin position="494"/>
        <end position="515"/>
    </location>
</feature>
<sequence>MQETAKQNQQTVFTVEDKEQTQVTKYENNEVPFEEALNMTGVGRYTVGLFVACVVTVLAMAMETFGTSYVATACACDLRLSTATKGLVSAMPMLGIVLSSHLWGWLADTRGRRFVLLVSMGGCFVAALASSLANDWVTLAVFKFVAAFFASASNAVSYALLGESTPASHRHTLVMMMTSGLMLAQFVMSVNAYPILRLSFDLPLYGSMRYRPWRLLEQVFGAWSGVAALLMLVKESPKFYASQGRPDMSVKILAEIYAVNTGKSKDSYAVKSISFHETLASTKQTNVLRSMWDQTTPLFRKPLLFKTIIILYIVILVYSMKHGIGADQTLELELTNGAGAAVLRCFIGAAAVPSRFPSGHPEWSVRCPTPRRSCCWLGDAAFLMWMPTLATAFSRATAAGATDANFCQLLHYANQAAPSVANGTVGATTKCVDTVEDLAFITMIAFSITMASVNMLNSYLTRYVGKRALVIFLHLLGGICGLVLPWVYNSTASLIVFFLFQANLIAMGLTTGFTVEVYPTYLRAMAVCLTMMVGRGSSFVVISYVGVLMETHCDYTFYAFGVIVLSGALVGLWLPSEIKPGPDSAAGTDSSGPTTVEQVKKV</sequence>
<evidence type="ECO:0000256" key="4">
    <source>
        <dbReference type="ARBA" id="ARBA00022692"/>
    </source>
</evidence>
<dbReference type="PROSITE" id="PS50850">
    <property type="entry name" value="MFS"/>
    <property type="match status" value="1"/>
</dbReference>
<evidence type="ECO:0000256" key="3">
    <source>
        <dbReference type="ARBA" id="ARBA00022448"/>
    </source>
</evidence>
<keyword evidence="11" id="KW-1185">Reference proteome</keyword>
<dbReference type="InterPro" id="IPR036259">
    <property type="entry name" value="MFS_trans_sf"/>
</dbReference>
<dbReference type="EMBL" id="CAJHNJ030000211">
    <property type="protein sequence ID" value="CAG9137345.1"/>
    <property type="molecule type" value="Genomic_DNA"/>
</dbReference>
<feature type="transmembrane region" description="Helical" evidence="8">
    <location>
        <begin position="468"/>
        <end position="488"/>
    </location>
</feature>
<feature type="transmembrane region" description="Helical" evidence="8">
    <location>
        <begin position="555"/>
        <end position="574"/>
    </location>
</feature>
<dbReference type="GO" id="GO:0016020">
    <property type="term" value="C:membrane"/>
    <property type="evidence" value="ECO:0007669"/>
    <property type="project" value="UniProtKB-SubCell"/>
</dbReference>
<feature type="transmembrane region" description="Helical" evidence="8">
    <location>
        <begin position="438"/>
        <end position="456"/>
    </location>
</feature>
<protein>
    <submittedName>
        <fullName evidence="10">(diamondback moth) hypothetical protein</fullName>
    </submittedName>
</protein>
<dbReference type="InterPro" id="IPR020846">
    <property type="entry name" value="MFS_dom"/>
</dbReference>
<gene>
    <name evidence="10" type="ORF">PLXY2_LOCUS15603</name>
</gene>
<feature type="transmembrane region" description="Helical" evidence="8">
    <location>
        <begin position="527"/>
        <end position="549"/>
    </location>
</feature>
<dbReference type="SUPFAM" id="SSF103473">
    <property type="entry name" value="MFS general substrate transporter"/>
    <property type="match status" value="1"/>
</dbReference>
<feature type="transmembrane region" description="Helical" evidence="8">
    <location>
        <begin position="87"/>
        <end position="107"/>
    </location>
</feature>
<dbReference type="GO" id="GO:0022857">
    <property type="term" value="F:transmembrane transporter activity"/>
    <property type="evidence" value="ECO:0007669"/>
    <property type="project" value="InterPro"/>
</dbReference>
<evidence type="ECO:0000256" key="1">
    <source>
        <dbReference type="ARBA" id="ARBA00004141"/>
    </source>
</evidence>
<feature type="transmembrane region" description="Helical" evidence="8">
    <location>
        <begin position="139"/>
        <end position="161"/>
    </location>
</feature>
<organism evidence="10 11">
    <name type="scientific">Plutella xylostella</name>
    <name type="common">Diamondback moth</name>
    <name type="synonym">Plutella maculipennis</name>
    <dbReference type="NCBI Taxonomy" id="51655"/>
    <lineage>
        <taxon>Eukaryota</taxon>
        <taxon>Metazoa</taxon>
        <taxon>Ecdysozoa</taxon>
        <taxon>Arthropoda</taxon>
        <taxon>Hexapoda</taxon>
        <taxon>Insecta</taxon>
        <taxon>Pterygota</taxon>
        <taxon>Neoptera</taxon>
        <taxon>Endopterygota</taxon>
        <taxon>Lepidoptera</taxon>
        <taxon>Glossata</taxon>
        <taxon>Ditrysia</taxon>
        <taxon>Yponomeutoidea</taxon>
        <taxon>Plutellidae</taxon>
        <taxon>Plutella</taxon>
    </lineage>
</organism>
<feature type="transmembrane region" description="Helical" evidence="8">
    <location>
        <begin position="215"/>
        <end position="233"/>
    </location>
</feature>
<keyword evidence="5 8" id="KW-1133">Transmembrane helix</keyword>
<dbReference type="AlphaFoldDB" id="A0A8S4G8E5"/>
<evidence type="ECO:0000256" key="8">
    <source>
        <dbReference type="SAM" id="Phobius"/>
    </source>
</evidence>
<reference evidence="10" key="1">
    <citation type="submission" date="2020-11" db="EMBL/GenBank/DDBJ databases">
        <authorList>
            <person name="Whiteford S."/>
        </authorList>
    </citation>
    <scope>NUCLEOTIDE SEQUENCE</scope>
</reference>
<evidence type="ECO:0000313" key="11">
    <source>
        <dbReference type="Proteomes" id="UP000653454"/>
    </source>
</evidence>
<keyword evidence="6 8" id="KW-0472">Membrane</keyword>
<feature type="transmembrane region" description="Helical" evidence="8">
    <location>
        <begin position="42"/>
        <end position="62"/>
    </location>
</feature>
<keyword evidence="3" id="KW-0813">Transport</keyword>
<evidence type="ECO:0000313" key="10">
    <source>
        <dbReference type="EMBL" id="CAG9137345.1"/>
    </source>
</evidence>
<proteinExistence type="inferred from homology"/>
<dbReference type="PANTHER" id="PTHR23511:SF35">
    <property type="entry name" value="MAJOR FACILITATOR SUPERFAMILY (MFS) PROFILE DOMAIN-CONTAINING PROTEIN"/>
    <property type="match status" value="1"/>
</dbReference>
<dbReference type="Pfam" id="PF00083">
    <property type="entry name" value="Sugar_tr"/>
    <property type="match status" value="1"/>
</dbReference>
<evidence type="ECO:0000256" key="2">
    <source>
        <dbReference type="ARBA" id="ARBA00008335"/>
    </source>
</evidence>
<dbReference type="Proteomes" id="UP000653454">
    <property type="component" value="Unassembled WGS sequence"/>
</dbReference>
<dbReference type="PANTHER" id="PTHR23511">
    <property type="entry name" value="SYNAPTIC VESICLE GLYCOPROTEIN 2"/>
    <property type="match status" value="1"/>
</dbReference>
<dbReference type="InterPro" id="IPR005828">
    <property type="entry name" value="MFS_sugar_transport-like"/>
</dbReference>
<evidence type="ECO:0000259" key="9">
    <source>
        <dbReference type="PROSITE" id="PS50850"/>
    </source>
</evidence>
<feature type="transmembrane region" description="Helical" evidence="8">
    <location>
        <begin position="303"/>
        <end position="320"/>
    </location>
</feature>
<evidence type="ECO:0000256" key="7">
    <source>
        <dbReference type="SAM" id="MobiDB-lite"/>
    </source>
</evidence>
<dbReference type="Gene3D" id="1.20.1250.20">
    <property type="entry name" value="MFS general substrate transporter like domains"/>
    <property type="match status" value="1"/>
</dbReference>
<keyword evidence="4 8" id="KW-0812">Transmembrane</keyword>
<comment type="subcellular location">
    <subcellularLocation>
        <location evidence="1">Membrane</location>
        <topology evidence="1">Multi-pass membrane protein</topology>
    </subcellularLocation>
</comment>
<name>A0A8S4G8E5_PLUXY</name>
<feature type="domain" description="Major facilitator superfamily (MFS) profile" evidence="9">
    <location>
        <begin position="36"/>
        <end position="579"/>
    </location>
</feature>
<feature type="region of interest" description="Disordered" evidence="7">
    <location>
        <begin position="581"/>
        <end position="602"/>
    </location>
</feature>
<accession>A0A8S4G8E5</accession>
<feature type="transmembrane region" description="Helical" evidence="8">
    <location>
        <begin position="173"/>
        <end position="195"/>
    </location>
</feature>
<evidence type="ECO:0000256" key="5">
    <source>
        <dbReference type="ARBA" id="ARBA00022989"/>
    </source>
</evidence>
<comment type="caution">
    <text evidence="10">The sequence shown here is derived from an EMBL/GenBank/DDBJ whole genome shotgun (WGS) entry which is preliminary data.</text>
</comment>
<feature type="compositionally biased region" description="Polar residues" evidence="7">
    <location>
        <begin position="587"/>
        <end position="602"/>
    </location>
</feature>